<protein>
    <recommendedName>
        <fullName evidence="3">HTH cro/C1-type domain-containing protein</fullName>
    </recommendedName>
</protein>
<sequence length="67" mass="7400">MLTDQDLRGQLAIRILNETQGNQQAFAKQHDISPAYVSDVLCGRRAPGAKILAALGYERVVGYRQIT</sequence>
<evidence type="ECO:0000313" key="2">
    <source>
        <dbReference type="Proteomes" id="UP000050509"/>
    </source>
</evidence>
<evidence type="ECO:0008006" key="3">
    <source>
        <dbReference type="Google" id="ProtNLM"/>
    </source>
</evidence>
<dbReference type="AlphaFoldDB" id="A0A0P9HJ51"/>
<keyword evidence="2" id="KW-1185">Reference proteome</keyword>
<organism evidence="1 2">
    <name type="scientific">Kouleothrix aurantiaca</name>
    <dbReference type="NCBI Taxonomy" id="186479"/>
    <lineage>
        <taxon>Bacteria</taxon>
        <taxon>Bacillati</taxon>
        <taxon>Chloroflexota</taxon>
        <taxon>Chloroflexia</taxon>
        <taxon>Chloroflexales</taxon>
        <taxon>Roseiflexineae</taxon>
        <taxon>Roseiflexaceae</taxon>
        <taxon>Kouleothrix</taxon>
    </lineage>
</organism>
<gene>
    <name evidence="1" type="ORF">SE17_00125</name>
</gene>
<dbReference type="InterPro" id="IPR010982">
    <property type="entry name" value="Lambda_DNA-bd_dom_sf"/>
</dbReference>
<accession>A0A0P9HJ51</accession>
<evidence type="ECO:0000313" key="1">
    <source>
        <dbReference type="EMBL" id="KPV55052.1"/>
    </source>
</evidence>
<name>A0A0P9HJ51_9CHLR</name>
<comment type="caution">
    <text evidence="1">The sequence shown here is derived from an EMBL/GenBank/DDBJ whole genome shotgun (WGS) entry which is preliminary data.</text>
</comment>
<proteinExistence type="predicted"/>
<reference evidence="1 2" key="1">
    <citation type="submission" date="2015-09" db="EMBL/GenBank/DDBJ databases">
        <title>Draft genome sequence of Kouleothrix aurantiaca JCM 19913.</title>
        <authorList>
            <person name="Hemp J."/>
        </authorList>
    </citation>
    <scope>NUCLEOTIDE SEQUENCE [LARGE SCALE GENOMIC DNA]</scope>
    <source>
        <strain evidence="1 2">COM-B</strain>
    </source>
</reference>
<dbReference type="SUPFAM" id="SSF47413">
    <property type="entry name" value="lambda repressor-like DNA-binding domains"/>
    <property type="match status" value="1"/>
</dbReference>
<dbReference type="EMBL" id="LJCR01000001">
    <property type="protein sequence ID" value="KPV55052.1"/>
    <property type="molecule type" value="Genomic_DNA"/>
</dbReference>
<dbReference type="Proteomes" id="UP000050509">
    <property type="component" value="Unassembled WGS sequence"/>
</dbReference>
<dbReference type="GO" id="GO:0003677">
    <property type="term" value="F:DNA binding"/>
    <property type="evidence" value="ECO:0007669"/>
    <property type="project" value="InterPro"/>
</dbReference>